<dbReference type="EMBL" id="CP002738">
    <property type="protein sequence ID" value="AEF98857.1"/>
    <property type="molecule type" value="Genomic_DNA"/>
</dbReference>
<dbReference type="eggNOG" id="COG0110">
    <property type="taxonomic scope" value="Bacteria"/>
</dbReference>
<reference key="2">
    <citation type="submission" date="2011-05" db="EMBL/GenBank/DDBJ databases">
        <title>Complete genome sequence of the aerobic marine methanotroph Methylomonas methanica MC09.</title>
        <authorList>
            <person name="Boden R."/>
            <person name="Cunliffe M."/>
            <person name="Scanlan J."/>
            <person name="Moussard H."/>
            <person name="Kits K.D."/>
            <person name="Klotz M."/>
            <person name="Jetten M."/>
            <person name="Vuilleumier S."/>
            <person name="Han J."/>
            <person name="Peters L."/>
            <person name="Mikhailova N."/>
            <person name="Teshima H."/>
            <person name="Tapia R."/>
            <person name="Kyrpides N."/>
            <person name="Ivanova N."/>
            <person name="Pagani I."/>
            <person name="Cheng J.-F."/>
            <person name="Goodwin L."/>
            <person name="Han C."/>
            <person name="Hauser L."/>
            <person name="Land M."/>
            <person name="Lapidus A."/>
            <person name="Lucas S."/>
            <person name="Pitluck S."/>
            <person name="Woyke T."/>
            <person name="Stein L.Y."/>
            <person name="Murrell C."/>
        </authorList>
    </citation>
    <scope>NUCLEOTIDE SEQUENCE</scope>
    <source>
        <strain>MC09</strain>
    </source>
</reference>
<dbReference type="InterPro" id="IPR011004">
    <property type="entry name" value="Trimer_LpxA-like_sf"/>
</dbReference>
<dbReference type="InterPro" id="IPR018357">
    <property type="entry name" value="Hexapep_transf_CS"/>
</dbReference>
<dbReference type="KEGG" id="mmt:Metme_0412"/>
<dbReference type="GO" id="GO:0016746">
    <property type="term" value="F:acyltransferase activity"/>
    <property type="evidence" value="ECO:0007669"/>
    <property type="project" value="UniProtKB-KW"/>
</dbReference>
<keyword evidence="4" id="KW-0012">Acyltransferase</keyword>
<keyword evidence="6" id="KW-1185">Reference proteome</keyword>
<dbReference type="Proteomes" id="UP000008888">
    <property type="component" value="Chromosome"/>
</dbReference>
<name>G0A1G4_METMM</name>
<reference evidence="5 6" key="1">
    <citation type="journal article" date="2011" name="J. Bacteriol.">
        <title>Complete Genome Sequence of the Aerobic Marine Methanotroph Methylomonas methanica MC09.</title>
        <authorList>
            <person name="Boden R."/>
            <person name="Cunliffe M."/>
            <person name="Scanlan J."/>
            <person name="Moussard H."/>
            <person name="Kits K.D."/>
            <person name="Klotz M.G."/>
            <person name="Jetten M.S."/>
            <person name="Vuilleumier S."/>
            <person name="Han J."/>
            <person name="Peters L."/>
            <person name="Mikhailova N."/>
            <person name="Teshima H."/>
            <person name="Tapia R."/>
            <person name="Kyrpides N."/>
            <person name="Ivanova N."/>
            <person name="Pagani I."/>
            <person name="Cheng J.F."/>
            <person name="Goodwin L."/>
            <person name="Han C."/>
            <person name="Hauser L."/>
            <person name="Land M.L."/>
            <person name="Lapidus A."/>
            <person name="Lucas S."/>
            <person name="Pitluck S."/>
            <person name="Woyke T."/>
            <person name="Stein L."/>
            <person name="Murrell J.C."/>
        </authorList>
    </citation>
    <scope>NUCLEOTIDE SEQUENCE [LARGE SCALE GENOMIC DNA]</scope>
    <source>
        <strain evidence="5 6">MC09</strain>
    </source>
</reference>
<gene>
    <name evidence="5" type="ordered locus">Metme_0412</name>
</gene>
<evidence type="ECO:0000256" key="2">
    <source>
        <dbReference type="ARBA" id="ARBA00022679"/>
    </source>
</evidence>
<reference evidence="6" key="3">
    <citation type="submission" date="2011-05" db="EMBL/GenBank/DDBJ databases">
        <title>Complete sequence of Methylomonas methanica MC09.</title>
        <authorList>
            <consortium name="US DOE Joint Genome Institute"/>
            <person name="Lucas S."/>
            <person name="Han J."/>
            <person name="Lapidus A."/>
            <person name="Cheng J.-F."/>
            <person name="Goodwin L."/>
            <person name="Pitluck S."/>
            <person name="Peters L."/>
            <person name="Mikhailova N."/>
            <person name="Teshima H."/>
            <person name="Han C."/>
            <person name="Tapia R."/>
            <person name="Land M."/>
            <person name="Hauser L."/>
            <person name="Kyrpides N."/>
            <person name="Ivanova N."/>
            <person name="Pagani I."/>
            <person name="Stein L."/>
            <person name="Woyke T."/>
        </authorList>
    </citation>
    <scope>NUCLEOTIDE SEQUENCE [LARGE SCALE GENOMIC DNA]</scope>
    <source>
        <strain evidence="6">MC09</strain>
    </source>
</reference>
<keyword evidence="3" id="KW-0677">Repeat</keyword>
<dbReference type="PANTHER" id="PTHR43300:SF11">
    <property type="entry name" value="ACETYLTRANSFERASE RV3034C-RELATED"/>
    <property type="match status" value="1"/>
</dbReference>
<evidence type="ECO:0000256" key="3">
    <source>
        <dbReference type="ARBA" id="ARBA00022737"/>
    </source>
</evidence>
<dbReference type="SUPFAM" id="SSF51161">
    <property type="entry name" value="Trimeric LpxA-like enzymes"/>
    <property type="match status" value="1"/>
</dbReference>
<evidence type="ECO:0000256" key="1">
    <source>
        <dbReference type="ARBA" id="ARBA00007274"/>
    </source>
</evidence>
<sequence length="181" mass="19714">MKDQIKEFLKACRAKYLLITKYRGTTAGKGFHVGKNVIIRGNNCVFGDYVFIGENSEIAPAVTIGNYAMISSYVAITGSDHIYNKPGVAIRFSGRPDSVKTHIGHDVLIGHGAIVMRGVTIGNGAVIASGAVVTKDVPAYAVMGGVPAKFIKWRFDHEQQKLHEAMLYSPTKFINGLERPF</sequence>
<dbReference type="InterPro" id="IPR001451">
    <property type="entry name" value="Hexapep"/>
</dbReference>
<proteinExistence type="inferred from homology"/>
<keyword evidence="2" id="KW-0808">Transferase</keyword>
<organism evidence="5 6">
    <name type="scientific">Methylomonas methanica (strain DSM 25384 / MC09)</name>
    <dbReference type="NCBI Taxonomy" id="857087"/>
    <lineage>
        <taxon>Bacteria</taxon>
        <taxon>Pseudomonadati</taxon>
        <taxon>Pseudomonadota</taxon>
        <taxon>Gammaproteobacteria</taxon>
        <taxon>Methylococcales</taxon>
        <taxon>Methylococcaceae</taxon>
        <taxon>Methylomonas</taxon>
    </lineage>
</organism>
<dbReference type="STRING" id="857087.Metme_0412"/>
<evidence type="ECO:0000313" key="6">
    <source>
        <dbReference type="Proteomes" id="UP000008888"/>
    </source>
</evidence>
<dbReference type="InterPro" id="IPR050179">
    <property type="entry name" value="Trans_hexapeptide_repeat"/>
</dbReference>
<evidence type="ECO:0000313" key="5">
    <source>
        <dbReference type="EMBL" id="AEF98857.1"/>
    </source>
</evidence>
<dbReference type="PANTHER" id="PTHR43300">
    <property type="entry name" value="ACETYLTRANSFERASE"/>
    <property type="match status" value="1"/>
</dbReference>
<dbReference type="OrthoDB" id="9800846at2"/>
<evidence type="ECO:0000256" key="4">
    <source>
        <dbReference type="ARBA" id="ARBA00023315"/>
    </source>
</evidence>
<dbReference type="CDD" id="cd03349">
    <property type="entry name" value="LbH_XAT"/>
    <property type="match status" value="1"/>
</dbReference>
<dbReference type="HOGENOM" id="CLU_051638_7_3_6"/>
<dbReference type="Pfam" id="PF00132">
    <property type="entry name" value="Hexapep"/>
    <property type="match status" value="2"/>
</dbReference>
<protein>
    <submittedName>
        <fullName evidence="5">Uncharacterized protein</fullName>
    </submittedName>
</protein>
<comment type="similarity">
    <text evidence="1">Belongs to the transferase hexapeptide repeat family.</text>
</comment>
<dbReference type="PROSITE" id="PS00101">
    <property type="entry name" value="HEXAPEP_TRANSFERASES"/>
    <property type="match status" value="1"/>
</dbReference>
<dbReference type="Gene3D" id="2.160.10.10">
    <property type="entry name" value="Hexapeptide repeat proteins"/>
    <property type="match status" value="1"/>
</dbReference>
<accession>G0A1G4</accession>
<dbReference type="AlphaFoldDB" id="G0A1G4"/>